<feature type="signal peptide" evidence="1">
    <location>
        <begin position="1"/>
        <end position="19"/>
    </location>
</feature>
<proteinExistence type="predicted"/>
<dbReference type="Proteomes" id="UP000663860">
    <property type="component" value="Unassembled WGS sequence"/>
</dbReference>
<dbReference type="SUPFAM" id="SSF54695">
    <property type="entry name" value="POZ domain"/>
    <property type="match status" value="1"/>
</dbReference>
<dbReference type="EMBL" id="CAJOBB010002442">
    <property type="protein sequence ID" value="CAF3969252.1"/>
    <property type="molecule type" value="Genomic_DNA"/>
</dbReference>
<accession>A0A819LP09</accession>
<dbReference type="AlphaFoldDB" id="A0A819LP09"/>
<dbReference type="EMBL" id="CAJNOE010001620">
    <property type="protein sequence ID" value="CAF1438399.1"/>
    <property type="molecule type" value="Genomic_DNA"/>
</dbReference>
<protein>
    <submittedName>
        <fullName evidence="5">Uncharacterized protein</fullName>
    </submittedName>
</protein>
<evidence type="ECO:0000313" key="5">
    <source>
        <dbReference type="EMBL" id="CAF3969252.1"/>
    </source>
</evidence>
<evidence type="ECO:0000313" key="4">
    <source>
        <dbReference type="EMBL" id="CAF3707094.1"/>
    </source>
</evidence>
<organism evidence="5 6">
    <name type="scientific">Adineta steineri</name>
    <dbReference type="NCBI Taxonomy" id="433720"/>
    <lineage>
        <taxon>Eukaryota</taxon>
        <taxon>Metazoa</taxon>
        <taxon>Spiralia</taxon>
        <taxon>Gnathifera</taxon>
        <taxon>Rotifera</taxon>
        <taxon>Eurotatoria</taxon>
        <taxon>Bdelloidea</taxon>
        <taxon>Adinetida</taxon>
        <taxon>Adinetidae</taxon>
        <taxon>Adineta</taxon>
    </lineage>
</organism>
<dbReference type="InterPro" id="IPR011333">
    <property type="entry name" value="SKP1/BTB/POZ_sf"/>
</dbReference>
<dbReference type="EMBL" id="CAJOAZ010000747">
    <property type="protein sequence ID" value="CAF3707094.1"/>
    <property type="molecule type" value="Genomic_DNA"/>
</dbReference>
<feature type="chain" id="PRO_5036235580" evidence="1">
    <location>
        <begin position="20"/>
        <end position="269"/>
    </location>
</feature>
<evidence type="ECO:0000256" key="1">
    <source>
        <dbReference type="SAM" id="SignalP"/>
    </source>
</evidence>
<dbReference type="Proteomes" id="UP000663845">
    <property type="component" value="Unassembled WGS sequence"/>
</dbReference>
<comment type="caution">
    <text evidence="5">The sequence shown here is derived from an EMBL/GenBank/DDBJ whole genome shotgun (WGS) entry which is preliminary data.</text>
</comment>
<dbReference type="EMBL" id="CAJNOG010000967">
    <property type="protein sequence ID" value="CAF1390229.1"/>
    <property type="molecule type" value="Genomic_DNA"/>
</dbReference>
<sequence length="269" mass="30724">MFLFLLILFILFNINLTFCQSSIDETASSLNRTKIDEVIKINVAGEILSTSYSTLTYISNTKLSLFNLWPRDENGYMFLDFRPDLFKDFLSQLRRWSIRNNQSDDIRFEPSSWKVKNEFNEMIISLGFEKYQQIPPIQCIKHKVVNDFTHRVGSAMGNSCDTNETSGWTRFVDQAGTIIVDYVPERELRYSGCGGGQSPGWFFGTYPTRFYSTTIGTICYAAPVTGVPCERFANQSISVTHCGDYFVFDRPVAPACPLRVCTIDRAIPF</sequence>
<evidence type="ECO:0000313" key="2">
    <source>
        <dbReference type="EMBL" id="CAF1390229.1"/>
    </source>
</evidence>
<evidence type="ECO:0000313" key="3">
    <source>
        <dbReference type="EMBL" id="CAF1438399.1"/>
    </source>
</evidence>
<keyword evidence="1" id="KW-0732">Signal</keyword>
<dbReference type="Proteomes" id="UP000663844">
    <property type="component" value="Unassembled WGS sequence"/>
</dbReference>
<dbReference type="Gene3D" id="3.30.710.10">
    <property type="entry name" value="Potassium Channel Kv1.1, Chain A"/>
    <property type="match status" value="1"/>
</dbReference>
<dbReference type="Proteomes" id="UP000663868">
    <property type="component" value="Unassembled WGS sequence"/>
</dbReference>
<evidence type="ECO:0000313" key="6">
    <source>
        <dbReference type="Proteomes" id="UP000663868"/>
    </source>
</evidence>
<gene>
    <name evidence="3" type="ORF">IZO911_LOCUS41655</name>
    <name evidence="2" type="ORF">JYZ213_LOCUS37165</name>
    <name evidence="5" type="ORF">KXQ929_LOCUS26675</name>
    <name evidence="4" type="ORF">OXD698_LOCUS12693</name>
</gene>
<name>A0A819LP09_9BILA</name>
<reference evidence="5" key="1">
    <citation type="submission" date="2021-02" db="EMBL/GenBank/DDBJ databases">
        <authorList>
            <person name="Nowell W R."/>
        </authorList>
    </citation>
    <scope>NUCLEOTIDE SEQUENCE</scope>
</reference>